<feature type="chain" id="PRO_5040296619" evidence="2">
    <location>
        <begin position="19"/>
        <end position="283"/>
    </location>
</feature>
<gene>
    <name evidence="3" type="ORF">JX265_005708</name>
</gene>
<keyword evidence="2" id="KW-0732">Signal</keyword>
<feature type="region of interest" description="Disordered" evidence="1">
    <location>
        <begin position="256"/>
        <end position="283"/>
    </location>
</feature>
<dbReference type="AlphaFoldDB" id="A0A9Q0AMH4"/>
<protein>
    <submittedName>
        <fullName evidence="3">Uncharacterized protein</fullName>
    </submittedName>
</protein>
<evidence type="ECO:0000313" key="4">
    <source>
        <dbReference type="Proteomes" id="UP000829685"/>
    </source>
</evidence>
<dbReference type="Proteomes" id="UP000829685">
    <property type="component" value="Unassembled WGS sequence"/>
</dbReference>
<evidence type="ECO:0000256" key="1">
    <source>
        <dbReference type="SAM" id="MobiDB-lite"/>
    </source>
</evidence>
<feature type="compositionally biased region" description="Low complexity" evidence="1">
    <location>
        <begin position="72"/>
        <end position="89"/>
    </location>
</feature>
<accession>A0A9Q0AMH4</accession>
<sequence length="283" mass="28991">MQGLSLIVLLGASLGVQASISTISVCTTCPNATSTVDVVTRSDIPTTSCTGAALTVISHATSASAGNSTAYSGTGTKPTSTGSPSSTVVPVSGGDRLAGSLGGALVLGMLAHALTPNGLVVFEPEWFHSMSGVGASGSKVLISRATPILVITWWRSNPSAIFDEPVPLAGVLVLYPKPSGLVGSVHARVSKSKHGWVHQLIADVSSEKEYPVGGLAWYPELVQRERGLRIAHARLLQAVGMMHLLTIPTSPAAHMAPPDFSSVPTLPPRPASTTGLAPLPLGQ</sequence>
<organism evidence="3 4">
    <name type="scientific">Neoarthrinium moseri</name>
    <dbReference type="NCBI Taxonomy" id="1658444"/>
    <lineage>
        <taxon>Eukaryota</taxon>
        <taxon>Fungi</taxon>
        <taxon>Dikarya</taxon>
        <taxon>Ascomycota</taxon>
        <taxon>Pezizomycotina</taxon>
        <taxon>Sordariomycetes</taxon>
        <taxon>Xylariomycetidae</taxon>
        <taxon>Amphisphaeriales</taxon>
        <taxon>Apiosporaceae</taxon>
        <taxon>Neoarthrinium</taxon>
    </lineage>
</organism>
<dbReference type="EMBL" id="JAFIMR010000012">
    <property type="protein sequence ID" value="KAI1871722.1"/>
    <property type="molecule type" value="Genomic_DNA"/>
</dbReference>
<evidence type="ECO:0000313" key="3">
    <source>
        <dbReference type="EMBL" id="KAI1871722.1"/>
    </source>
</evidence>
<feature type="region of interest" description="Disordered" evidence="1">
    <location>
        <begin position="65"/>
        <end position="89"/>
    </location>
</feature>
<proteinExistence type="predicted"/>
<evidence type="ECO:0000256" key="2">
    <source>
        <dbReference type="SAM" id="SignalP"/>
    </source>
</evidence>
<feature type="signal peptide" evidence="2">
    <location>
        <begin position="1"/>
        <end position="18"/>
    </location>
</feature>
<comment type="caution">
    <text evidence="3">The sequence shown here is derived from an EMBL/GenBank/DDBJ whole genome shotgun (WGS) entry which is preliminary data.</text>
</comment>
<reference evidence="3" key="1">
    <citation type="submission" date="2021-03" db="EMBL/GenBank/DDBJ databases">
        <title>Revisited historic fungal species revealed as producer of novel bioactive compounds through whole genome sequencing and comparative genomics.</title>
        <authorList>
            <person name="Vignolle G.A."/>
            <person name="Hochenegger N."/>
            <person name="Mach R.L."/>
            <person name="Mach-Aigner A.R."/>
            <person name="Javad Rahimi M."/>
            <person name="Salim K.A."/>
            <person name="Chan C.M."/>
            <person name="Lim L.B.L."/>
            <person name="Cai F."/>
            <person name="Druzhinina I.S."/>
            <person name="U'Ren J.M."/>
            <person name="Derntl C."/>
        </authorList>
    </citation>
    <scope>NUCLEOTIDE SEQUENCE</scope>
    <source>
        <strain evidence="3">TUCIM 5799</strain>
    </source>
</reference>
<name>A0A9Q0AMH4_9PEZI</name>
<keyword evidence="4" id="KW-1185">Reference proteome</keyword>